<feature type="transmembrane region" description="Helical" evidence="6">
    <location>
        <begin position="656"/>
        <end position="679"/>
    </location>
</feature>
<dbReference type="Pfam" id="PF03176">
    <property type="entry name" value="MMPL"/>
    <property type="match status" value="2"/>
</dbReference>
<feature type="transmembrane region" description="Helical" evidence="6">
    <location>
        <begin position="308"/>
        <end position="334"/>
    </location>
</feature>
<dbReference type="InterPro" id="IPR001036">
    <property type="entry name" value="Acrflvin-R"/>
</dbReference>
<feature type="transmembrane region" description="Helical" evidence="6">
    <location>
        <begin position="232"/>
        <end position="252"/>
    </location>
</feature>
<dbReference type="EMBL" id="JACATZ010000003">
    <property type="protein sequence ID" value="NWJ47979.1"/>
    <property type="molecule type" value="Genomic_DNA"/>
</dbReference>
<evidence type="ECO:0000313" key="11">
    <source>
        <dbReference type="Proteomes" id="UP001431572"/>
    </source>
</evidence>
<feature type="transmembrane region" description="Helical" evidence="6">
    <location>
        <begin position="264"/>
        <end position="287"/>
    </location>
</feature>
<sequence>MARNYIGRNAKPVTVKIAAFSARHRWLVFGLWFVLIAGLVFGSSVVPATDKKYDAYASFDWESVKGWKALTADGGETNPQMDFYLLVSKSGQNVSDPAFKETVGKMTQALGNFKYTENGATQPVFTKLVNPYEAPAEAGLISQDGTTVRIYGQIEELESWQNMKERLEPVEPKLTDLKAQFSDYNLLVKNTYFNWASASKEGSSEAMQSMLITLIPTFLILFFVFRAFVASIVPLILAITAIVGTTGVMSIYTRLTGNNDITQALMLGILMGLAVAVDYSLFVISRYRHERQLGRDKLTAIEIASGTAGRAVFFSGVLVAISISGLFILGSIFIPMAIGVISVVLLSVLGSITFLPATLSILGKGIEFGRVPFLNKGSNDGKGFWAAIVGASMRRAVVITVLAITLLVVLASPLLHIKLGISVSADPVTEGQKATALIQQKWPQSADLRLTVTVTQADKADTQAAMKQFEVALLQKPGLSGPVSYMSSRDGKVVMMSFYQSGTWNDDRNIEVVKQLRSEVVPAYFKSLPNVEAYVGGMTAQNIDQTQFFMNPTVWLFVLGLSFLVLLMVFRSVVIPVKAIILNLLSTGAAYGVVILFFQDGRAWIKGIGVMESWLPVFIFAIIFGLSMDYHMFILTRIKELRDAGFKSNMAVLKGISSTSGTITGAAAIMVVVFGDFFVSLSDVQIQQFGLGLAVAVFLDATIVRCMLLPAVMRLMGEFNWYMPKFLKWLPTITVESEPEHLPTHTTGEKETDLAAA</sequence>
<dbReference type="EMBL" id="CP128400">
    <property type="protein sequence ID" value="WJW69884.1"/>
    <property type="molecule type" value="Genomic_DNA"/>
</dbReference>
<evidence type="ECO:0000259" key="7">
    <source>
        <dbReference type="Pfam" id="PF03176"/>
    </source>
</evidence>
<evidence type="ECO:0000256" key="3">
    <source>
        <dbReference type="ARBA" id="ARBA00022692"/>
    </source>
</evidence>
<dbReference type="PANTHER" id="PTHR33406">
    <property type="entry name" value="MEMBRANE PROTEIN MJ1562-RELATED"/>
    <property type="match status" value="1"/>
</dbReference>
<evidence type="ECO:0000256" key="2">
    <source>
        <dbReference type="ARBA" id="ARBA00022475"/>
    </source>
</evidence>
<proteinExistence type="predicted"/>
<feature type="transmembrane region" description="Helical" evidence="6">
    <location>
        <begin position="580"/>
        <end position="598"/>
    </location>
</feature>
<accession>A0A8T7M784</accession>
<dbReference type="InterPro" id="IPR004869">
    <property type="entry name" value="MMPL_dom"/>
</dbReference>
<dbReference type="InterPro" id="IPR050545">
    <property type="entry name" value="Mycobact_MmpL"/>
</dbReference>
<dbReference type="Proteomes" id="UP000521676">
    <property type="component" value="Unassembled WGS sequence"/>
</dbReference>
<feature type="transmembrane region" description="Helical" evidence="6">
    <location>
        <begin position="396"/>
        <end position="417"/>
    </location>
</feature>
<keyword evidence="4 6" id="KW-1133">Transmembrane helix</keyword>
<dbReference type="Proteomes" id="UP001431572">
    <property type="component" value="Chromosome 2"/>
</dbReference>
<evidence type="ECO:0000256" key="5">
    <source>
        <dbReference type="ARBA" id="ARBA00023136"/>
    </source>
</evidence>
<organism evidence="8 10">
    <name type="scientific">Candidatus Chlorohelix allophototropha</name>
    <dbReference type="NCBI Taxonomy" id="3003348"/>
    <lineage>
        <taxon>Bacteria</taxon>
        <taxon>Bacillati</taxon>
        <taxon>Chloroflexota</taxon>
        <taxon>Chloroflexia</taxon>
        <taxon>Candidatus Chloroheliales</taxon>
        <taxon>Candidatus Chloroheliaceae</taxon>
        <taxon>Candidatus Chlorohelix</taxon>
    </lineage>
</organism>
<feature type="transmembrane region" description="Helical" evidence="6">
    <location>
        <begin position="613"/>
        <end position="635"/>
    </location>
</feature>
<reference evidence="8 10" key="1">
    <citation type="submission" date="2020-06" db="EMBL/GenBank/DDBJ databases">
        <title>Anoxygenic phototrophic Chloroflexota member uses a Type I reaction center.</title>
        <authorList>
            <person name="Tsuji J.M."/>
            <person name="Shaw N.A."/>
            <person name="Nagashima S."/>
            <person name="Venkiteswaran J."/>
            <person name="Schiff S.L."/>
            <person name="Hanada S."/>
            <person name="Tank M."/>
            <person name="Neufeld J.D."/>
        </authorList>
    </citation>
    <scope>NUCLEOTIDE SEQUENCE [LARGE SCALE GENOMIC DNA]</scope>
    <source>
        <strain evidence="8">L227-S17</strain>
    </source>
</reference>
<dbReference type="SUPFAM" id="SSF82866">
    <property type="entry name" value="Multidrug efflux transporter AcrB transmembrane domain"/>
    <property type="match status" value="2"/>
</dbReference>
<dbReference type="GO" id="GO:0022857">
    <property type="term" value="F:transmembrane transporter activity"/>
    <property type="evidence" value="ECO:0007669"/>
    <property type="project" value="InterPro"/>
</dbReference>
<keyword evidence="3 6" id="KW-0812">Transmembrane</keyword>
<feature type="transmembrane region" description="Helical" evidence="6">
    <location>
        <begin position="554"/>
        <end position="573"/>
    </location>
</feature>
<name>A0A8T7M784_9CHLR</name>
<evidence type="ECO:0000313" key="8">
    <source>
        <dbReference type="EMBL" id="NWJ47979.1"/>
    </source>
</evidence>
<gene>
    <name evidence="8" type="ORF">HXX08_19160</name>
    <name evidence="9" type="ORF">OZ401_003514</name>
</gene>
<evidence type="ECO:0000256" key="1">
    <source>
        <dbReference type="ARBA" id="ARBA00004651"/>
    </source>
</evidence>
<dbReference type="PANTHER" id="PTHR33406:SF13">
    <property type="entry name" value="MEMBRANE PROTEIN YDFJ"/>
    <property type="match status" value="1"/>
</dbReference>
<dbReference type="GO" id="GO:0005886">
    <property type="term" value="C:plasma membrane"/>
    <property type="evidence" value="ECO:0007669"/>
    <property type="project" value="UniProtKB-SubCell"/>
</dbReference>
<comment type="subcellular location">
    <subcellularLocation>
        <location evidence="1">Cell membrane</location>
        <topology evidence="1">Multi-pass membrane protein</topology>
    </subcellularLocation>
</comment>
<keyword evidence="11" id="KW-1185">Reference proteome</keyword>
<dbReference type="RefSeq" id="WP_341471756.1">
    <property type="nucleotide sequence ID" value="NZ_CP128400.1"/>
</dbReference>
<evidence type="ECO:0000256" key="4">
    <source>
        <dbReference type="ARBA" id="ARBA00022989"/>
    </source>
</evidence>
<evidence type="ECO:0000313" key="9">
    <source>
        <dbReference type="EMBL" id="WJW69884.1"/>
    </source>
</evidence>
<evidence type="ECO:0000256" key="6">
    <source>
        <dbReference type="SAM" id="Phobius"/>
    </source>
</evidence>
<feature type="transmembrane region" description="Helical" evidence="6">
    <location>
        <begin position="340"/>
        <end position="362"/>
    </location>
</feature>
<dbReference type="PRINTS" id="PR00702">
    <property type="entry name" value="ACRIFLAVINRP"/>
</dbReference>
<feature type="transmembrane region" description="Helical" evidence="6">
    <location>
        <begin position="691"/>
        <end position="713"/>
    </location>
</feature>
<feature type="domain" description="Membrane transport protein MMPL" evidence="7">
    <location>
        <begin position="124"/>
        <end position="365"/>
    </location>
</feature>
<keyword evidence="2" id="KW-1003">Cell membrane</keyword>
<dbReference type="Gene3D" id="1.20.1640.10">
    <property type="entry name" value="Multidrug efflux transporter AcrB transmembrane domain"/>
    <property type="match status" value="2"/>
</dbReference>
<feature type="transmembrane region" description="Helical" evidence="6">
    <location>
        <begin position="206"/>
        <end position="225"/>
    </location>
</feature>
<reference evidence="9" key="2">
    <citation type="journal article" date="2024" name="Nature">
        <title>Anoxygenic phototroph of the Chloroflexota uses a type I reaction centre.</title>
        <authorList>
            <person name="Tsuji J.M."/>
            <person name="Shaw N.A."/>
            <person name="Nagashima S."/>
            <person name="Venkiteswaran J.J."/>
            <person name="Schiff S.L."/>
            <person name="Watanabe T."/>
            <person name="Fukui M."/>
            <person name="Hanada S."/>
            <person name="Tank M."/>
            <person name="Neufeld J.D."/>
        </authorList>
    </citation>
    <scope>NUCLEOTIDE SEQUENCE</scope>
    <source>
        <strain evidence="9">L227-S17</strain>
    </source>
</reference>
<feature type="domain" description="Membrane transport protein MMPL" evidence="7">
    <location>
        <begin position="434"/>
        <end position="725"/>
    </location>
</feature>
<keyword evidence="5 6" id="KW-0472">Membrane</keyword>
<dbReference type="AlphaFoldDB" id="A0A8T7M784"/>
<evidence type="ECO:0000313" key="10">
    <source>
        <dbReference type="Proteomes" id="UP000521676"/>
    </source>
</evidence>
<protein>
    <submittedName>
        <fullName evidence="8">MMPL family transporter</fullName>
    </submittedName>
</protein>